<evidence type="ECO:0000256" key="1">
    <source>
        <dbReference type="SAM" id="Phobius"/>
    </source>
</evidence>
<dbReference type="Proteomes" id="UP001139125">
    <property type="component" value="Unassembled WGS sequence"/>
</dbReference>
<comment type="caution">
    <text evidence="2">The sequence shown here is derived from an EMBL/GenBank/DDBJ whole genome shotgun (WGS) entry which is preliminary data.</text>
</comment>
<keyword evidence="1" id="KW-0472">Membrane</keyword>
<sequence length="226" mass="25178">MTKSQESLKKDARITGLFYLSLVIFGVLGFLVFHPKIFIADDPAATLQNIIGNESILRIRLLLELGIVLSQVLTAVWFYKLFRTIREWASWSVAIWGTVNAVVILISAISMGSMINVAASSLSTEEQILLISVLHNIISNAWAAGSLFFGLWLIPMGYIVTHSRRMPIWLGYMLIIGGFGYILSTLLHYSGIQSAFIEYLTIPATIGEFWMIGYLLIFGIRSDAPV</sequence>
<dbReference type="AlphaFoldDB" id="A0A9X2L0U8"/>
<evidence type="ECO:0000313" key="3">
    <source>
        <dbReference type="Proteomes" id="UP001139125"/>
    </source>
</evidence>
<dbReference type="RefSeq" id="WP_255132197.1">
    <property type="nucleotide sequence ID" value="NZ_JANDBC010000001.1"/>
</dbReference>
<feature type="transmembrane region" description="Helical" evidence="1">
    <location>
        <begin position="199"/>
        <end position="220"/>
    </location>
</feature>
<gene>
    <name evidence="2" type="ORF">NM125_01610</name>
</gene>
<feature type="transmembrane region" description="Helical" evidence="1">
    <location>
        <begin position="61"/>
        <end position="79"/>
    </location>
</feature>
<evidence type="ECO:0000313" key="2">
    <source>
        <dbReference type="EMBL" id="MCP9290273.1"/>
    </source>
</evidence>
<feature type="transmembrane region" description="Helical" evidence="1">
    <location>
        <begin position="12"/>
        <end position="33"/>
    </location>
</feature>
<accession>A0A9X2L0U8</accession>
<protein>
    <submittedName>
        <fullName evidence="2">DUF4386 domain-containing protein</fullName>
    </submittedName>
</protein>
<feature type="transmembrane region" description="Helical" evidence="1">
    <location>
        <begin position="127"/>
        <end position="154"/>
    </location>
</feature>
<reference evidence="2" key="1">
    <citation type="submission" date="2022-06" db="EMBL/GenBank/DDBJ databases">
        <title>Gracilimonas sp. CAU 1638 isolated from sea sediment.</title>
        <authorList>
            <person name="Kim W."/>
        </authorList>
    </citation>
    <scope>NUCLEOTIDE SEQUENCE</scope>
    <source>
        <strain evidence="2">CAU 1638</strain>
    </source>
</reference>
<dbReference type="InterPro" id="IPR025495">
    <property type="entry name" value="DUF4386"/>
</dbReference>
<keyword evidence="1" id="KW-1133">Transmembrane helix</keyword>
<feature type="transmembrane region" description="Helical" evidence="1">
    <location>
        <begin position="91"/>
        <end position="115"/>
    </location>
</feature>
<keyword evidence="3" id="KW-1185">Reference proteome</keyword>
<feature type="transmembrane region" description="Helical" evidence="1">
    <location>
        <begin position="166"/>
        <end position="187"/>
    </location>
</feature>
<proteinExistence type="predicted"/>
<organism evidence="2 3">
    <name type="scientific">Gracilimonas sediminicola</name>
    <dbReference type="NCBI Taxonomy" id="2952158"/>
    <lineage>
        <taxon>Bacteria</taxon>
        <taxon>Pseudomonadati</taxon>
        <taxon>Balneolota</taxon>
        <taxon>Balneolia</taxon>
        <taxon>Balneolales</taxon>
        <taxon>Balneolaceae</taxon>
        <taxon>Gracilimonas</taxon>
    </lineage>
</organism>
<name>A0A9X2L0U8_9BACT</name>
<keyword evidence="1" id="KW-0812">Transmembrane</keyword>
<dbReference type="EMBL" id="JANDBC010000001">
    <property type="protein sequence ID" value="MCP9290273.1"/>
    <property type="molecule type" value="Genomic_DNA"/>
</dbReference>
<dbReference type="Pfam" id="PF14329">
    <property type="entry name" value="DUF4386"/>
    <property type="match status" value="1"/>
</dbReference>